<evidence type="ECO:0000313" key="7">
    <source>
        <dbReference type="EMBL" id="KAL1301492.1"/>
    </source>
</evidence>
<feature type="compositionally biased region" description="Basic residues" evidence="4">
    <location>
        <begin position="675"/>
        <end position="685"/>
    </location>
</feature>
<keyword evidence="8" id="KW-1185">Reference proteome</keyword>
<accession>A0ABR3P5Y3</accession>
<reference evidence="7 8" key="1">
    <citation type="submission" date="2024-07" db="EMBL/GenBank/DDBJ databases">
        <title>Draft sequence of the Neodothiora populina.</title>
        <authorList>
            <person name="Drown D.D."/>
            <person name="Schuette U.S."/>
            <person name="Buechlein A.B."/>
            <person name="Rusch D.R."/>
            <person name="Winton L.W."/>
            <person name="Adams G.A."/>
        </authorList>
    </citation>
    <scope>NUCLEOTIDE SEQUENCE [LARGE SCALE GENOMIC DNA]</scope>
    <source>
        <strain evidence="7 8">CPC 39397</strain>
    </source>
</reference>
<dbReference type="Proteomes" id="UP001562354">
    <property type="component" value="Unassembled WGS sequence"/>
</dbReference>
<evidence type="ECO:0000259" key="5">
    <source>
        <dbReference type="PROSITE" id="PS50827"/>
    </source>
</evidence>
<feature type="domain" description="WAC" evidence="6">
    <location>
        <begin position="22"/>
        <end position="129"/>
    </location>
</feature>
<dbReference type="PANTHER" id="PTHR32075">
    <property type="entry name" value="ISWI CHROMATIN-REMODELING COMPLEX SUBUNIT YPL216W-RELATED"/>
    <property type="match status" value="1"/>
</dbReference>
<comment type="subcellular location">
    <subcellularLocation>
        <location evidence="1 3">Nucleus</location>
    </subcellularLocation>
</comment>
<evidence type="ECO:0000256" key="1">
    <source>
        <dbReference type="ARBA" id="ARBA00004123"/>
    </source>
</evidence>
<dbReference type="Pfam" id="PF10537">
    <property type="entry name" value="WAC_Acf1_DNA_bd"/>
    <property type="match status" value="1"/>
</dbReference>
<organism evidence="7 8">
    <name type="scientific">Neodothiora populina</name>
    <dbReference type="NCBI Taxonomy" id="2781224"/>
    <lineage>
        <taxon>Eukaryota</taxon>
        <taxon>Fungi</taxon>
        <taxon>Dikarya</taxon>
        <taxon>Ascomycota</taxon>
        <taxon>Pezizomycotina</taxon>
        <taxon>Dothideomycetes</taxon>
        <taxon>Dothideomycetidae</taxon>
        <taxon>Dothideales</taxon>
        <taxon>Dothioraceae</taxon>
        <taxon>Neodothiora</taxon>
    </lineage>
</organism>
<feature type="compositionally biased region" description="Low complexity" evidence="4">
    <location>
        <begin position="237"/>
        <end position="246"/>
    </location>
</feature>
<feature type="region of interest" description="Disordered" evidence="4">
    <location>
        <begin position="625"/>
        <end position="710"/>
    </location>
</feature>
<feature type="compositionally biased region" description="Basic and acidic residues" evidence="4">
    <location>
        <begin position="470"/>
        <end position="488"/>
    </location>
</feature>
<feature type="region of interest" description="Disordered" evidence="4">
    <location>
        <begin position="233"/>
        <end position="258"/>
    </location>
</feature>
<dbReference type="PANTHER" id="PTHR32075:SF6">
    <property type="entry name" value="ISWI CHROMATIN-REMODELING COMPLEX SUBUNIT YPL216W-RELATED"/>
    <property type="match status" value="1"/>
</dbReference>
<comment type="caution">
    <text evidence="7">The sequence shown here is derived from an EMBL/GenBank/DDBJ whole genome shotgun (WGS) entry which is preliminary data.</text>
</comment>
<dbReference type="EMBL" id="JBFMKM010000013">
    <property type="protein sequence ID" value="KAL1301492.1"/>
    <property type="molecule type" value="Genomic_DNA"/>
</dbReference>
<dbReference type="GeneID" id="95979435"/>
<dbReference type="Pfam" id="PF02791">
    <property type="entry name" value="DDT"/>
    <property type="match status" value="1"/>
</dbReference>
<dbReference type="InterPro" id="IPR028941">
    <property type="entry name" value="WHIM2_dom"/>
</dbReference>
<feature type="domain" description="DDT" evidence="5">
    <location>
        <begin position="361"/>
        <end position="424"/>
    </location>
</feature>
<evidence type="ECO:0000256" key="3">
    <source>
        <dbReference type="PROSITE-ProRule" id="PRU00475"/>
    </source>
</evidence>
<evidence type="ECO:0000256" key="4">
    <source>
        <dbReference type="SAM" id="MobiDB-lite"/>
    </source>
</evidence>
<feature type="region of interest" description="Disordered" evidence="4">
    <location>
        <begin position="937"/>
        <end position="986"/>
    </location>
</feature>
<feature type="compositionally biased region" description="Basic and acidic residues" evidence="4">
    <location>
        <begin position="938"/>
        <end position="947"/>
    </location>
</feature>
<feature type="compositionally biased region" description="Polar residues" evidence="4">
    <location>
        <begin position="653"/>
        <end position="662"/>
    </location>
</feature>
<name>A0ABR3P5Y3_9PEZI</name>
<dbReference type="Pfam" id="PF15613">
    <property type="entry name" value="WSD"/>
    <property type="match status" value="1"/>
</dbReference>
<evidence type="ECO:0000256" key="2">
    <source>
        <dbReference type="ARBA" id="ARBA00023242"/>
    </source>
</evidence>
<feature type="region of interest" description="Disordered" evidence="4">
    <location>
        <begin position="468"/>
        <end position="488"/>
    </location>
</feature>
<dbReference type="InterPro" id="IPR013136">
    <property type="entry name" value="WSTF_Acf1_Cbp146"/>
</dbReference>
<dbReference type="PROSITE" id="PS50827">
    <property type="entry name" value="DDT"/>
    <property type="match status" value="1"/>
</dbReference>
<dbReference type="PROSITE" id="PS51136">
    <property type="entry name" value="WAC"/>
    <property type="match status" value="1"/>
</dbReference>
<gene>
    <name evidence="7" type="ORF">AAFC00_005736</name>
</gene>
<feature type="compositionally biased region" description="Basic and acidic residues" evidence="4">
    <location>
        <begin position="975"/>
        <end position="986"/>
    </location>
</feature>
<proteinExistence type="predicted"/>
<dbReference type="RefSeq" id="XP_069197768.1">
    <property type="nucleotide sequence ID" value="XM_069345566.1"/>
</dbReference>
<sequence>MVLFKRKPVALQPPPQYIDKNAEIWVMPKSGEIFTDYESYLGRYDFLNQKKFTDSVNGKSGLTFFAASDMETHSSIDIEKLFPDALRDPILRKVQFSTISRIDELVTMVFEEFKAEFFPGEEVDITLQSGDMFDGVIREKAKFEALRNPDGSIHRPAFSRYFVKVNNDHGDEALVDDKHIKRGRKIFTKQNLRSFLRNSLVREAWNGAPWLVKEPIARQYRLPMDIPAHLLQGAGAGSPSAAQHSSRQQPNGIFNKVNGRKSKNLTLGDFASENQQVVHAFLQICPQYSYRLTSVQPNGSNATNGTHSTNIVPKIEVVKPVPPPIRYPIEDLDLPPKRDGISRPPLKFITDEEPAEGDLRPDSVGKLLEVWNTLNVQCQFFHLDSFTFDDFLAAMKFSSDEIICQLFDEVHCAVLKQIVDQEGALQVTLPDMALAEESESESEESEPATPIIDVPARSTRSRLSQIMAADAKERASKSPSESRHRPHRAPELFVERGWVERLQAREFIDGGWQTIMVGLLYQLSLSPREKQECDGILAHLAPLEEEPTQDLVWQRYITMDVNKRITALQKITLLAVSTKALREYLEESSEEQTEIRKRKLEWQKQRKVAMAQLGELDNQRKILLPDNLPESPKQHQQQAADSMDVDVPHVDDTLNTVGTPTSDMDDDEDAIGGRSLRRANERKRKRDEDQQRREREREEKEKAKMAKTNSKQSKEFLKILDQIDKLRKKILQCESEIDECDADLREASNHRTKVLGRDRFWNRYYWFERNGMPFGGLPDSSTAEYGYANARIWVQGPDDMERLGYIETSDSEQQAYFQRFGMKIPERKILDEGDSHLRTAEQWGYYDDPESINLLTAWLEEKGVREKPLRKELLLWGEIIESKMKKLKELVDGEKSKETTEDEPVTRMSTRHKTYVDTEADGLRCLKWHNNAAINEFGHLHSEPPKVKEKKGKKAAAPVVKEEKGVARPTNGKVTKPEPRQTRSKK</sequence>
<dbReference type="InterPro" id="IPR018501">
    <property type="entry name" value="DDT_dom"/>
</dbReference>
<evidence type="ECO:0000259" key="6">
    <source>
        <dbReference type="PROSITE" id="PS51136"/>
    </source>
</evidence>
<feature type="compositionally biased region" description="Basic and acidic residues" evidence="4">
    <location>
        <begin position="686"/>
        <end position="704"/>
    </location>
</feature>
<protein>
    <submittedName>
        <fullName evidence="7">Uncharacterized protein</fullName>
    </submittedName>
</protein>
<keyword evidence="2 3" id="KW-0539">Nucleus</keyword>
<evidence type="ECO:0000313" key="8">
    <source>
        <dbReference type="Proteomes" id="UP001562354"/>
    </source>
</evidence>